<dbReference type="EMBL" id="CP051774">
    <property type="protein sequence ID" value="QJE95608.1"/>
    <property type="molecule type" value="Genomic_DNA"/>
</dbReference>
<proteinExistence type="predicted"/>
<keyword evidence="2" id="KW-0732">Signal</keyword>
<accession>A0A858RGD7</accession>
<protein>
    <recommendedName>
        <fullName evidence="5">Type II secretion system protein GspG C-terminal domain-containing protein</fullName>
    </recommendedName>
</protein>
<feature type="signal peptide" evidence="2">
    <location>
        <begin position="1"/>
        <end position="27"/>
    </location>
</feature>
<dbReference type="AlphaFoldDB" id="A0A858RGD7"/>
<dbReference type="RefSeq" id="WP_169453922.1">
    <property type="nucleotide sequence ID" value="NZ_CP051774.1"/>
</dbReference>
<gene>
    <name evidence="3" type="ORF">HHL09_07335</name>
</gene>
<evidence type="ECO:0000313" key="4">
    <source>
        <dbReference type="Proteomes" id="UP000501812"/>
    </source>
</evidence>
<organism evidence="3 4">
    <name type="scientific">Luteolibacter luteus</name>
    <dbReference type="NCBI Taxonomy" id="2728835"/>
    <lineage>
        <taxon>Bacteria</taxon>
        <taxon>Pseudomonadati</taxon>
        <taxon>Verrucomicrobiota</taxon>
        <taxon>Verrucomicrobiia</taxon>
        <taxon>Verrucomicrobiales</taxon>
        <taxon>Verrucomicrobiaceae</taxon>
        <taxon>Luteolibacter</taxon>
    </lineage>
</organism>
<evidence type="ECO:0000256" key="2">
    <source>
        <dbReference type="SAM" id="SignalP"/>
    </source>
</evidence>
<feature type="chain" id="PRO_5032485780" description="Type II secretion system protein GspG C-terminal domain-containing protein" evidence="2">
    <location>
        <begin position="28"/>
        <end position="493"/>
    </location>
</feature>
<evidence type="ECO:0008006" key="5">
    <source>
        <dbReference type="Google" id="ProtNLM"/>
    </source>
</evidence>
<dbReference type="KEGG" id="luo:HHL09_07335"/>
<reference evidence="3 4" key="1">
    <citation type="submission" date="2020-04" db="EMBL/GenBank/DDBJ databases">
        <title>Luteolibacter sp. G-1-1-1 isolated from soil.</title>
        <authorList>
            <person name="Dahal R.H."/>
        </authorList>
    </citation>
    <scope>NUCLEOTIDE SEQUENCE [LARGE SCALE GENOMIC DNA]</scope>
    <source>
        <strain evidence="3 4">G-1-1-1</strain>
    </source>
</reference>
<evidence type="ECO:0000256" key="1">
    <source>
        <dbReference type="SAM" id="MobiDB-lite"/>
    </source>
</evidence>
<dbReference type="Proteomes" id="UP000501812">
    <property type="component" value="Chromosome"/>
</dbReference>
<evidence type="ECO:0000313" key="3">
    <source>
        <dbReference type="EMBL" id="QJE95608.1"/>
    </source>
</evidence>
<name>A0A858RGD7_9BACT</name>
<keyword evidence="4" id="KW-1185">Reference proteome</keyword>
<sequence>MKRLIRKKWFRRSLQGLVIAVSALALADATVNHRAAGTKRDAVELLKSGGHLVEATKFQVEMPPDEENFAMIPMLVALRAENELQRDIRVKKPVGEKFALLSLDATGKEIYLSRPGEPLDPKIFSERMELKGTAVEMLNQFDQRHAEVLGALREGMRRRWAVMPARVDFSKKEAYSTSIADLWKINRASIGLSLRTELAIHAGRGDIALESLLINRRLSDLTISETGAVAQLFAWNIDRFSMPALFRGISAEVWDAASLEKLRQAWADRDPKDRIARTLNLEGVGMAIYCEHWKEDSSLPSSLIEESKGFFSRLRSSAAPDAWFDMKSAEILRQTDASLELVRSDRPLQSWWDNSMVSGKPDDWSGLHPREKSSFDPGLEGWIGKLCDLEPLAFDSLVSAILKRGSKAMVDDSLVRLACLIGEYKIARGGYPEALDAVGGDDIVDPLNGKPFVYRVENGAFRLYSVGPNGIDDGGSREPADKFGSPEQLDWGW</sequence>
<feature type="region of interest" description="Disordered" evidence="1">
    <location>
        <begin position="472"/>
        <end position="493"/>
    </location>
</feature>